<dbReference type="OrthoDB" id="1645442at2"/>
<comment type="caution">
    <text evidence="2">The sequence shown here is derived from an EMBL/GenBank/DDBJ whole genome shotgun (WGS) entry which is preliminary data.</text>
</comment>
<dbReference type="InterPro" id="IPR029068">
    <property type="entry name" value="Glyas_Bleomycin-R_OHBP_Dase"/>
</dbReference>
<dbReference type="Pfam" id="PF18029">
    <property type="entry name" value="Glyoxalase_6"/>
    <property type="match status" value="1"/>
</dbReference>
<accession>A0A1Q9LEA3</accession>
<organism evidence="2 3">
    <name type="scientific">Actinokineospora bangkokensis</name>
    <dbReference type="NCBI Taxonomy" id="1193682"/>
    <lineage>
        <taxon>Bacteria</taxon>
        <taxon>Bacillati</taxon>
        <taxon>Actinomycetota</taxon>
        <taxon>Actinomycetes</taxon>
        <taxon>Pseudonocardiales</taxon>
        <taxon>Pseudonocardiaceae</taxon>
        <taxon>Actinokineospora</taxon>
    </lineage>
</organism>
<sequence>MELTATVLDSRDPRALARFYAALLGWSIGKDDPEWVTLRPAGGGAGLSFQFEPLHRKPSWPSTEDGQQMQTHLDIEVDDLDDAVARVRAAGGAVADFQPQEHVRVCYDPDGHPFCVFTEETGETAETEEAAETEGTD</sequence>
<dbReference type="PROSITE" id="PS51819">
    <property type="entry name" value="VOC"/>
    <property type="match status" value="1"/>
</dbReference>
<dbReference type="STRING" id="1193682.BJP25_04135"/>
<feature type="domain" description="VOC" evidence="1">
    <location>
        <begin position="2"/>
        <end position="119"/>
    </location>
</feature>
<dbReference type="AlphaFoldDB" id="A0A1Q9LEA3"/>
<keyword evidence="3" id="KW-1185">Reference proteome</keyword>
<dbReference type="EMBL" id="MKQR01000028">
    <property type="protein sequence ID" value="OLR90344.1"/>
    <property type="molecule type" value="Genomic_DNA"/>
</dbReference>
<dbReference type="InterPro" id="IPR037523">
    <property type="entry name" value="VOC_core"/>
</dbReference>
<proteinExistence type="predicted"/>
<dbReference type="Gene3D" id="3.10.180.10">
    <property type="entry name" value="2,3-Dihydroxybiphenyl 1,2-Dioxygenase, domain 1"/>
    <property type="match status" value="1"/>
</dbReference>
<dbReference type="RefSeq" id="WP_075978552.1">
    <property type="nucleotide sequence ID" value="NZ_MKQR01000028.1"/>
</dbReference>
<evidence type="ECO:0000313" key="3">
    <source>
        <dbReference type="Proteomes" id="UP000186040"/>
    </source>
</evidence>
<reference evidence="2 3" key="1">
    <citation type="submission" date="2016-10" db="EMBL/GenBank/DDBJ databases">
        <title>The Draft Genome Sequence of Actinokineospora bangkokensis 44EHWT reveals the biosynthetic pathway of antifungal compounds Thailandins with unusual extender unit butylmalonyl-CoA.</title>
        <authorList>
            <person name="Greule A."/>
            <person name="Intra B."/>
            <person name="Flemming S."/>
            <person name="Rommel M.G."/>
            <person name="Panbangred W."/>
            <person name="Bechthold A."/>
        </authorList>
    </citation>
    <scope>NUCLEOTIDE SEQUENCE [LARGE SCALE GENOMIC DNA]</scope>
    <source>
        <strain evidence="2 3">44EHW</strain>
    </source>
</reference>
<dbReference type="PANTHER" id="PTHR35908:SF1">
    <property type="entry name" value="CONSERVED PROTEIN"/>
    <property type="match status" value="1"/>
</dbReference>
<evidence type="ECO:0000259" key="1">
    <source>
        <dbReference type="PROSITE" id="PS51819"/>
    </source>
</evidence>
<evidence type="ECO:0000313" key="2">
    <source>
        <dbReference type="EMBL" id="OLR90344.1"/>
    </source>
</evidence>
<dbReference type="Proteomes" id="UP000186040">
    <property type="component" value="Unassembled WGS sequence"/>
</dbReference>
<dbReference type="SUPFAM" id="SSF54593">
    <property type="entry name" value="Glyoxalase/Bleomycin resistance protein/Dihydroxybiphenyl dioxygenase"/>
    <property type="match status" value="1"/>
</dbReference>
<dbReference type="InterPro" id="IPR041581">
    <property type="entry name" value="Glyoxalase_6"/>
</dbReference>
<gene>
    <name evidence="2" type="ORF">BJP25_04135</name>
</gene>
<dbReference type="PANTHER" id="PTHR35908">
    <property type="entry name" value="HYPOTHETICAL FUSION PROTEIN"/>
    <property type="match status" value="1"/>
</dbReference>
<name>A0A1Q9LEA3_9PSEU</name>
<protein>
    <submittedName>
        <fullName evidence="2">Glyoxalase</fullName>
    </submittedName>
</protein>